<dbReference type="Gene3D" id="3.30.450.330">
    <property type="match status" value="1"/>
</dbReference>
<keyword evidence="3 4" id="KW-0472">Membrane</keyword>
<evidence type="ECO:0000313" key="8">
    <source>
        <dbReference type="Proteomes" id="UP001597307"/>
    </source>
</evidence>
<keyword evidence="8" id="KW-1185">Reference proteome</keyword>
<dbReference type="RefSeq" id="WP_343878431.1">
    <property type="nucleotide sequence ID" value="NZ_BAAAIJ010000019.1"/>
</dbReference>
<evidence type="ECO:0000256" key="4">
    <source>
        <dbReference type="SAM" id="Phobius"/>
    </source>
</evidence>
<dbReference type="Gene3D" id="3.40.710.10">
    <property type="entry name" value="DD-peptidase/beta-lactamase superfamily"/>
    <property type="match status" value="1"/>
</dbReference>
<dbReference type="SUPFAM" id="SSF56519">
    <property type="entry name" value="Penicillin binding protein dimerisation domain"/>
    <property type="match status" value="1"/>
</dbReference>
<accession>A0ABW4Q8E0</accession>
<comment type="similarity">
    <text evidence="2">Belongs to the transpeptidase family.</text>
</comment>
<gene>
    <name evidence="7" type="ORF">ACFSFX_09975</name>
</gene>
<dbReference type="InterPro" id="IPR036138">
    <property type="entry name" value="PBP_dimer_sf"/>
</dbReference>
<dbReference type="Gene3D" id="3.90.1310.10">
    <property type="entry name" value="Penicillin-binding protein 2a (Domain 2)"/>
    <property type="match status" value="1"/>
</dbReference>
<keyword evidence="4" id="KW-0812">Transmembrane</keyword>
<evidence type="ECO:0000256" key="1">
    <source>
        <dbReference type="ARBA" id="ARBA00004370"/>
    </source>
</evidence>
<keyword evidence="4" id="KW-1133">Transmembrane helix</keyword>
<dbReference type="Pfam" id="PF03717">
    <property type="entry name" value="PBP_dimer"/>
    <property type="match status" value="1"/>
</dbReference>
<reference evidence="8" key="1">
    <citation type="journal article" date="2019" name="Int. J. Syst. Evol. Microbiol.">
        <title>The Global Catalogue of Microorganisms (GCM) 10K type strain sequencing project: providing services to taxonomists for standard genome sequencing and annotation.</title>
        <authorList>
            <consortium name="The Broad Institute Genomics Platform"/>
            <consortium name="The Broad Institute Genome Sequencing Center for Infectious Disease"/>
            <person name="Wu L."/>
            <person name="Ma J."/>
        </authorList>
    </citation>
    <scope>NUCLEOTIDE SEQUENCE [LARGE SCALE GENOMIC DNA]</scope>
    <source>
        <strain evidence="8">JCM 11496</strain>
    </source>
</reference>
<comment type="caution">
    <text evidence="7">The sequence shown here is derived from an EMBL/GenBank/DDBJ whole genome shotgun (WGS) entry which is preliminary data.</text>
</comment>
<dbReference type="InterPro" id="IPR001460">
    <property type="entry name" value="PCN-bd_Tpept"/>
</dbReference>
<dbReference type="EMBL" id="JBHUGA010000032">
    <property type="protein sequence ID" value="MFD1846925.1"/>
    <property type="molecule type" value="Genomic_DNA"/>
</dbReference>
<feature type="transmembrane region" description="Helical" evidence="4">
    <location>
        <begin position="21"/>
        <end position="38"/>
    </location>
</feature>
<dbReference type="Pfam" id="PF00905">
    <property type="entry name" value="Transpeptidase"/>
    <property type="match status" value="1"/>
</dbReference>
<dbReference type="Proteomes" id="UP001597307">
    <property type="component" value="Unassembled WGS sequence"/>
</dbReference>
<dbReference type="InterPro" id="IPR005311">
    <property type="entry name" value="PBP_dimer"/>
</dbReference>
<proteinExistence type="inferred from homology"/>
<evidence type="ECO:0000256" key="3">
    <source>
        <dbReference type="ARBA" id="ARBA00023136"/>
    </source>
</evidence>
<comment type="subcellular location">
    <subcellularLocation>
        <location evidence="1">Membrane</location>
    </subcellularLocation>
</comment>
<dbReference type="PANTHER" id="PTHR30627">
    <property type="entry name" value="PEPTIDOGLYCAN D,D-TRANSPEPTIDASE"/>
    <property type="match status" value="1"/>
</dbReference>
<dbReference type="InterPro" id="IPR050515">
    <property type="entry name" value="Beta-lactam/transpept"/>
</dbReference>
<feature type="domain" description="Penicillin-binding protein transpeptidase" evidence="5">
    <location>
        <begin position="264"/>
        <end position="554"/>
    </location>
</feature>
<feature type="domain" description="Penicillin-binding protein dimerisation" evidence="6">
    <location>
        <begin position="62"/>
        <end position="199"/>
    </location>
</feature>
<organism evidence="7 8">
    <name type="scientific">Arthrobacter flavus</name>
    <dbReference type="NCBI Taxonomy" id="95172"/>
    <lineage>
        <taxon>Bacteria</taxon>
        <taxon>Bacillati</taxon>
        <taxon>Actinomycetota</taxon>
        <taxon>Actinomycetes</taxon>
        <taxon>Micrococcales</taxon>
        <taxon>Micrococcaceae</taxon>
        <taxon>Arthrobacter</taxon>
    </lineage>
</organism>
<dbReference type="SUPFAM" id="SSF56601">
    <property type="entry name" value="beta-lactamase/transpeptidase-like"/>
    <property type="match status" value="1"/>
</dbReference>
<dbReference type="PANTHER" id="PTHR30627:SF1">
    <property type="entry name" value="PEPTIDOGLYCAN D,D-TRANSPEPTIDASE FTSI"/>
    <property type="match status" value="1"/>
</dbReference>
<sequence length="589" mass="63695">MATAAEHDKFRVALGARRLRVGLAFVLVLLLVLGVRLFQVQALDLGGMAQAGLNKRLESFPVQPTRGDILDSKGNYLARSVERFDIVVDQTLAEGDTFARINDQGDREELTMDEGLAELSAILGQDTATLEAAIIGDKKFGYVAQEVTPEIKNAALAVRMPGVYADPVSLRTYPSGPVAGSIVGFVGEQNEGLELTQNDRLTGEAGRRTFEIGGDGIRIPYATNEDVPAKDGQSVKLTIDQDLQWFAQQTIASQVEEYDAQWGNIVVVEADTGGIVAMAESTTMDPNNPGATEPEFRKPLSVTSSFEPGSTTKLITMAAGLEEGIIEPTSEFLLPNTYTVGNQTFKDAFEHGEERRTAAGIFAKSMNTGTVMVGEQLSKQQRYDWLTKFGIGQPLDVGLNGETSGILAQPEDWDDRQQYTVLFGQGLAQTALHTAMVYQTIANDGVRLKPRLIDAYIDPDGTEHKVPQDEGVEVVSTETSAKLQKMLETVTVDGSGASGALDEYRVGSKTGTAEAPSATGGYDGYTLTYAGMAPMDDPEYVVVVTLQRPQGDLYYLIPGESFQKVMEQVLNARNVSPSTGKPETYPIEY</sequence>
<evidence type="ECO:0000259" key="6">
    <source>
        <dbReference type="Pfam" id="PF03717"/>
    </source>
</evidence>
<evidence type="ECO:0000313" key="7">
    <source>
        <dbReference type="EMBL" id="MFD1846925.1"/>
    </source>
</evidence>
<evidence type="ECO:0000256" key="2">
    <source>
        <dbReference type="ARBA" id="ARBA00007171"/>
    </source>
</evidence>
<evidence type="ECO:0000259" key="5">
    <source>
        <dbReference type="Pfam" id="PF00905"/>
    </source>
</evidence>
<protein>
    <submittedName>
        <fullName evidence="7">Peptidoglycan D,D-transpeptidase FtsI family protein</fullName>
    </submittedName>
</protein>
<dbReference type="InterPro" id="IPR012338">
    <property type="entry name" value="Beta-lactam/transpept-like"/>
</dbReference>
<name>A0ABW4Q8E0_9MICC</name>